<evidence type="ECO:0008006" key="3">
    <source>
        <dbReference type="Google" id="ProtNLM"/>
    </source>
</evidence>
<dbReference type="Proteomes" id="UP000000663">
    <property type="component" value="Chromosome"/>
</dbReference>
<dbReference type="KEGG" id="rci:LRC16"/>
<evidence type="ECO:0000313" key="2">
    <source>
        <dbReference type="Proteomes" id="UP000000663"/>
    </source>
</evidence>
<dbReference type="STRING" id="351160.LRC16"/>
<proteinExistence type="predicted"/>
<organism evidence="1 2">
    <name type="scientific">Methanocella arvoryzae (strain DSM 22066 / NBRC 105507 / MRE50)</name>
    <dbReference type="NCBI Taxonomy" id="351160"/>
    <lineage>
        <taxon>Archaea</taxon>
        <taxon>Methanobacteriati</taxon>
        <taxon>Methanobacteriota</taxon>
        <taxon>Stenosarchaea group</taxon>
        <taxon>Methanomicrobia</taxon>
        <taxon>Methanocellales</taxon>
        <taxon>Methanocellaceae</taxon>
        <taxon>Methanocella</taxon>
    </lineage>
</organism>
<reference evidence="1 2" key="1">
    <citation type="journal article" date="2006" name="Science">
        <title>Genome of rice cluster I archaea -- the key methane producers in the rice rhizosphere.</title>
        <authorList>
            <person name="Erkel C."/>
            <person name="Kube M."/>
            <person name="Reinhardt R."/>
            <person name="Liesack W."/>
        </authorList>
    </citation>
    <scope>NUCLEOTIDE SEQUENCE [LARGE SCALE GENOMIC DNA]</scope>
    <source>
        <strain evidence="2">DSM 22066 / NBRC 105507 / MRE50</strain>
    </source>
</reference>
<protein>
    <recommendedName>
        <fullName evidence="3">ArnR1-like winged helix-turn-helix domain-containing protein</fullName>
    </recommendedName>
</protein>
<evidence type="ECO:0000313" key="1">
    <source>
        <dbReference type="EMBL" id="CAJ38234.1"/>
    </source>
</evidence>
<dbReference type="SUPFAM" id="SSF46785">
    <property type="entry name" value="Winged helix' DNA-binding domain"/>
    <property type="match status" value="1"/>
</dbReference>
<keyword evidence="2" id="KW-1185">Reference proteome</keyword>
<sequence>MTSMSHGHDEPQEQLEHIFKCYCETGLTLATLAVVRRGASTISEARDNIASYTAEMMIVDEKKLARELEDLVRQGCVELKEGRYYITPKGKNLMFIMLKQWNKYVDAMNNLWGCYYGA</sequence>
<dbReference type="InterPro" id="IPR036390">
    <property type="entry name" value="WH_DNA-bd_sf"/>
</dbReference>
<accession>Q0W059</accession>
<dbReference type="eggNOG" id="arCOG00001">
    <property type="taxonomic scope" value="Archaea"/>
</dbReference>
<gene>
    <name evidence="1" type="ORF">LRC16</name>
</gene>
<dbReference type="EMBL" id="AM114193">
    <property type="protein sequence ID" value="CAJ38234.1"/>
    <property type="molecule type" value="Genomic_DNA"/>
</dbReference>
<name>Q0W059_METAR</name>
<dbReference type="AlphaFoldDB" id="Q0W059"/>